<protein>
    <submittedName>
        <fullName evidence="1">Uncharacterized protein</fullName>
    </submittedName>
</protein>
<dbReference type="OrthoDB" id="294990at2157"/>
<dbReference type="RefSeq" id="WP_188853722.1">
    <property type="nucleotide sequence ID" value="NZ_BMON01000004.1"/>
</dbReference>
<evidence type="ECO:0000313" key="2">
    <source>
        <dbReference type="Proteomes" id="UP000656367"/>
    </source>
</evidence>
<dbReference type="EMBL" id="BMON01000004">
    <property type="protein sequence ID" value="GGM50254.1"/>
    <property type="molecule type" value="Genomic_DNA"/>
</dbReference>
<organism evidence="1 2">
    <name type="scientific">Haloarcula argentinensis</name>
    <dbReference type="NCBI Taxonomy" id="43776"/>
    <lineage>
        <taxon>Archaea</taxon>
        <taxon>Methanobacteriati</taxon>
        <taxon>Methanobacteriota</taxon>
        <taxon>Stenosarchaea group</taxon>
        <taxon>Halobacteria</taxon>
        <taxon>Halobacteriales</taxon>
        <taxon>Haloarculaceae</taxon>
        <taxon>Haloarcula</taxon>
    </lineage>
</organism>
<comment type="caution">
    <text evidence="1">The sequence shown here is derived from an EMBL/GenBank/DDBJ whole genome shotgun (WGS) entry which is preliminary data.</text>
</comment>
<accession>A0A830FWN0</accession>
<gene>
    <name evidence="1" type="ORF">GCM10009006_34290</name>
</gene>
<dbReference type="Proteomes" id="UP000656367">
    <property type="component" value="Unassembled WGS sequence"/>
</dbReference>
<dbReference type="InterPro" id="IPR045397">
    <property type="entry name" value="TumE-like"/>
</dbReference>
<dbReference type="Pfam" id="PF20126">
    <property type="entry name" value="TumE"/>
    <property type="match status" value="1"/>
</dbReference>
<evidence type="ECO:0000313" key="1">
    <source>
        <dbReference type="EMBL" id="GGM50254.1"/>
    </source>
</evidence>
<reference evidence="1" key="1">
    <citation type="journal article" date="2014" name="Int. J. Syst. Evol. Microbiol.">
        <title>Complete genome sequence of Corynebacterium casei LMG S-19264T (=DSM 44701T), isolated from a smear-ripened cheese.</title>
        <authorList>
            <consortium name="US DOE Joint Genome Institute (JGI-PGF)"/>
            <person name="Walter F."/>
            <person name="Albersmeier A."/>
            <person name="Kalinowski J."/>
            <person name="Ruckert C."/>
        </authorList>
    </citation>
    <scope>NUCLEOTIDE SEQUENCE</scope>
    <source>
        <strain evidence="1">JCM 15759</strain>
    </source>
</reference>
<sequence>MGDDVVVLEDEIQAYDDGTVARVRVLEVPESDQYPDGVKYAFHYGVAGAADPIIRFDNHHGPHELHIAGQVFELEFDGLQPLYHAWRAALPPEKRIEW</sequence>
<name>A0A830FWN0_HALAR</name>
<proteinExistence type="predicted"/>
<dbReference type="AlphaFoldDB" id="A0A830FWN0"/>
<reference evidence="1" key="2">
    <citation type="submission" date="2020-09" db="EMBL/GenBank/DDBJ databases">
        <authorList>
            <person name="Sun Q."/>
            <person name="Ohkuma M."/>
        </authorList>
    </citation>
    <scope>NUCLEOTIDE SEQUENCE</scope>
    <source>
        <strain evidence="1">JCM 15759</strain>
    </source>
</reference>